<dbReference type="Gene3D" id="2.30.30.40">
    <property type="entry name" value="SH3 Domains"/>
    <property type="match status" value="3"/>
</dbReference>
<dbReference type="SMART" id="SM00326">
    <property type="entry name" value="SH3"/>
    <property type="match status" value="3"/>
</dbReference>
<dbReference type="EMBL" id="KB096864">
    <property type="protein sequence ID" value="ESO00847.1"/>
    <property type="molecule type" value="Genomic_DNA"/>
</dbReference>
<dbReference type="AlphaFoldDB" id="T1F961"/>
<dbReference type="EnsemblMetazoa" id="HelroT175340">
    <property type="protein sequence ID" value="HelroP175340"/>
    <property type="gene ID" value="HelroG175340"/>
</dbReference>
<dbReference type="eggNOG" id="KOG4225">
    <property type="taxonomic scope" value="Eukaryota"/>
</dbReference>
<evidence type="ECO:0000256" key="1">
    <source>
        <dbReference type="ARBA" id="ARBA00022443"/>
    </source>
</evidence>
<dbReference type="OMA" id="QHNHRKS"/>
<reference evidence="6" key="3">
    <citation type="submission" date="2015-06" db="UniProtKB">
        <authorList>
            <consortium name="EnsemblMetazoa"/>
        </authorList>
    </citation>
    <scope>IDENTIFICATION</scope>
</reference>
<accession>T1F961</accession>
<dbReference type="PRINTS" id="PR00452">
    <property type="entry name" value="SH3DOMAIN"/>
</dbReference>
<dbReference type="RefSeq" id="XP_009021018.1">
    <property type="nucleotide sequence ID" value="XM_009022770.1"/>
</dbReference>
<proteinExistence type="predicted"/>
<dbReference type="GO" id="GO:0033565">
    <property type="term" value="C:ESCRT-0 complex"/>
    <property type="evidence" value="ECO:0000318"/>
    <property type="project" value="GO_Central"/>
</dbReference>
<feature type="domain" description="SH3" evidence="4">
    <location>
        <begin position="13"/>
        <end position="92"/>
    </location>
</feature>
<evidence type="ECO:0000259" key="4">
    <source>
        <dbReference type="PROSITE" id="PS50002"/>
    </source>
</evidence>
<evidence type="ECO:0000313" key="6">
    <source>
        <dbReference type="EnsemblMetazoa" id="HelroP175340"/>
    </source>
</evidence>
<feature type="compositionally biased region" description="Acidic residues" evidence="3">
    <location>
        <begin position="291"/>
        <end position="307"/>
    </location>
</feature>
<dbReference type="InterPro" id="IPR001452">
    <property type="entry name" value="SH3_domain"/>
</dbReference>
<dbReference type="EMBL" id="AMQM01005225">
    <property type="status" value="NOT_ANNOTATED_CDS"/>
    <property type="molecule type" value="Genomic_DNA"/>
</dbReference>
<dbReference type="GeneID" id="20205360"/>
<dbReference type="CDD" id="cd00174">
    <property type="entry name" value="SH3"/>
    <property type="match status" value="1"/>
</dbReference>
<feature type="domain" description="SH3" evidence="4">
    <location>
        <begin position="172"/>
        <end position="234"/>
    </location>
</feature>
<dbReference type="PANTHER" id="PTHR45929:SF3">
    <property type="entry name" value="JAK PATHWAY SIGNAL TRANSDUCTION ADAPTOR MOLECULE"/>
    <property type="match status" value="1"/>
</dbReference>
<evidence type="ECO:0000313" key="7">
    <source>
        <dbReference type="Proteomes" id="UP000015101"/>
    </source>
</evidence>
<keyword evidence="1 2" id="KW-0728">SH3 domain</keyword>
<dbReference type="InterPro" id="IPR050670">
    <property type="entry name" value="STAM"/>
</dbReference>
<protein>
    <recommendedName>
        <fullName evidence="4">SH3 domain-containing protein</fullName>
    </recommendedName>
</protein>
<feature type="compositionally biased region" description="Low complexity" evidence="3">
    <location>
        <begin position="855"/>
        <end position="873"/>
    </location>
</feature>
<dbReference type="InterPro" id="IPR036028">
    <property type="entry name" value="SH3-like_dom_sf"/>
</dbReference>
<dbReference type="PANTHER" id="PTHR45929">
    <property type="entry name" value="JAK PATHWAY SIGNAL TRANSDUCTION ADAPTOR MOLECULE"/>
    <property type="match status" value="1"/>
</dbReference>
<dbReference type="OrthoDB" id="6244550at2759"/>
<feature type="compositionally biased region" description="Polar residues" evidence="3">
    <location>
        <begin position="647"/>
        <end position="676"/>
    </location>
</feature>
<reference evidence="7" key="1">
    <citation type="submission" date="2012-12" db="EMBL/GenBank/DDBJ databases">
        <authorList>
            <person name="Hellsten U."/>
            <person name="Grimwood J."/>
            <person name="Chapman J.A."/>
            <person name="Shapiro H."/>
            <person name="Aerts A."/>
            <person name="Otillar R.P."/>
            <person name="Terry A.Y."/>
            <person name="Boore J.L."/>
            <person name="Simakov O."/>
            <person name="Marletaz F."/>
            <person name="Cho S.-J."/>
            <person name="Edsinger-Gonzales E."/>
            <person name="Havlak P."/>
            <person name="Kuo D.-H."/>
            <person name="Larsson T."/>
            <person name="Lv J."/>
            <person name="Arendt D."/>
            <person name="Savage R."/>
            <person name="Osoegawa K."/>
            <person name="de Jong P."/>
            <person name="Lindberg D.R."/>
            <person name="Seaver E.C."/>
            <person name="Weisblat D.A."/>
            <person name="Putnam N.H."/>
            <person name="Grigoriev I.V."/>
            <person name="Rokhsar D.S."/>
        </authorList>
    </citation>
    <scope>NUCLEOTIDE SEQUENCE</scope>
</reference>
<evidence type="ECO:0000256" key="2">
    <source>
        <dbReference type="PROSITE-ProRule" id="PRU00192"/>
    </source>
</evidence>
<feature type="compositionally biased region" description="Polar residues" evidence="3">
    <location>
        <begin position="925"/>
        <end position="935"/>
    </location>
</feature>
<feature type="compositionally biased region" description="Basic and acidic residues" evidence="3">
    <location>
        <begin position="624"/>
        <end position="646"/>
    </location>
</feature>
<feature type="compositionally biased region" description="Polar residues" evidence="3">
    <location>
        <begin position="319"/>
        <end position="328"/>
    </location>
</feature>
<feature type="compositionally biased region" description="Pro residues" evidence="3">
    <location>
        <begin position="710"/>
        <end position="719"/>
    </location>
</feature>
<organism evidence="6 7">
    <name type="scientific">Helobdella robusta</name>
    <name type="common">Californian leech</name>
    <dbReference type="NCBI Taxonomy" id="6412"/>
    <lineage>
        <taxon>Eukaryota</taxon>
        <taxon>Metazoa</taxon>
        <taxon>Spiralia</taxon>
        <taxon>Lophotrochozoa</taxon>
        <taxon>Annelida</taxon>
        <taxon>Clitellata</taxon>
        <taxon>Hirudinea</taxon>
        <taxon>Rhynchobdellida</taxon>
        <taxon>Glossiphoniidae</taxon>
        <taxon>Helobdella</taxon>
    </lineage>
</organism>
<feature type="domain" description="SH3" evidence="4">
    <location>
        <begin position="97"/>
        <end position="159"/>
    </location>
</feature>
<feature type="region of interest" description="Disordered" evidence="3">
    <location>
        <begin position="273"/>
        <end position="349"/>
    </location>
</feature>
<gene>
    <name evidence="6" type="primary">20205360</name>
    <name evidence="5" type="ORF">HELRODRAFT_175340</name>
</gene>
<keyword evidence="7" id="KW-1185">Reference proteome</keyword>
<sequence>MEKEVLGDDDNNLNPYLVRALYDFNEAQEGEIHFEKGDVILVTKQIDNNWLYGRNESQNKLVSNNVDDSNPYRRDCDTEGCFPKLYVELCALPGYSGLGEVCLSIASFITGIDGDLNFEKNEIIILERQIDENWCEGFSSNSCTKKGIFPLNFIKKLSIYNKVNKEAKSKTKIIARGVVLQNFAAQLSEEISLYEGDEVEIYEVIDDLFVYGACIFDLDNVGQFPMDYISVTEGEENLKFENKNSTIKSKFDWWKNPEVQLSLVEKYNKSTNQTTPTFLDQTAPLSRSDGYLDENGDDVGGGFDDENDTRINLEDSASFYDNNNVNGRSKSDDDAPNGDSHNNGYNDFDGAIQLNETINNKRGDSQKMNNIKHETSSETLILSQEFFKTVKEHSSNDFITVGVSESFTKEPDLNHNFRDAFLSNQDSYDTHDIDHTSEMCTNMNEDISYFNLKNPGDDSFYIACTSKASDERKNLRSAAEDDNEQLNANEKAHDYDNLIFNYEHLLHVTKQLDEQEPSTKVLKIKKQSSLPSIQTSRTENFWQKLPSPSDTQAKDKAETNNPTLKTVKEFNSPDITKVSESVNFSETVEVTYLTDEISINNDAPPTLNGKSKGLGSEKVIEKVDAEPKSFTNQDKELATKKSDKKLSSQNKTTKPPNSTGRLQKQTSLGSKQTTPPASKFDCPVSSSKTSSSNFKSPINKSPSPIRKAPSGPPPAPPPSIRSSTSTPQPSSPLPVTKTPRPSLTKPIHSLKNALDAKSISTKPPPPKKPANLSLRSSPLQTSSPSAQPIPAAKVPSTTQKLTTWYVAGSDSSAKDSSFNIESLPTVVTAAAAAVDVSPTRGKMKPAVPRKLSVQPDSVSSKHLPSSSLSSPSPRKNSTAEAANSSNEKQNVVLKCIKRPDTSSKNIAPDFHFSDSSQETNRHSKSSTLYNQQSLPTKPRKPCSDNVPQAYSLSMHTLDYREPFANVDDDERQQQLQQQMHPLSLIFKTNKINMNCRKTFTSKDFTQPGIMELIDVNINSDYTFSPFKISSAEPAVSSG</sequence>
<feature type="compositionally biased region" description="Polar residues" evidence="3">
    <location>
        <begin position="273"/>
        <end position="285"/>
    </location>
</feature>
<feature type="compositionally biased region" description="Low complexity" evidence="3">
    <location>
        <begin position="685"/>
        <end position="709"/>
    </location>
</feature>
<feature type="compositionally biased region" description="Polar residues" evidence="3">
    <location>
        <begin position="874"/>
        <end position="889"/>
    </location>
</feature>
<dbReference type="Proteomes" id="UP000015101">
    <property type="component" value="Unassembled WGS sequence"/>
</dbReference>
<evidence type="ECO:0000313" key="5">
    <source>
        <dbReference type="EMBL" id="ESO00847.1"/>
    </source>
</evidence>
<dbReference type="InParanoid" id="T1F961"/>
<dbReference type="SUPFAM" id="SSF50044">
    <property type="entry name" value="SH3-domain"/>
    <property type="match status" value="3"/>
</dbReference>
<dbReference type="Pfam" id="PF00018">
    <property type="entry name" value="SH3_1"/>
    <property type="match status" value="1"/>
</dbReference>
<feature type="region of interest" description="Disordered" evidence="3">
    <location>
        <begin position="904"/>
        <end position="944"/>
    </location>
</feature>
<evidence type="ECO:0000256" key="3">
    <source>
        <dbReference type="SAM" id="MobiDB-lite"/>
    </source>
</evidence>
<dbReference type="PROSITE" id="PS50002">
    <property type="entry name" value="SH3"/>
    <property type="match status" value="3"/>
</dbReference>
<dbReference type="GO" id="GO:0043328">
    <property type="term" value="P:protein transport to vacuole involved in ubiquitin-dependent protein catabolic process via the multivesicular body sorting pathway"/>
    <property type="evidence" value="ECO:0000318"/>
    <property type="project" value="GO_Central"/>
</dbReference>
<dbReference type="KEGG" id="hro:HELRODRAFT_175340"/>
<feature type="region of interest" description="Disordered" evidence="3">
    <location>
        <begin position="833"/>
        <end position="890"/>
    </location>
</feature>
<dbReference type="HOGENOM" id="CLU_293064_0_0_1"/>
<dbReference type="STRING" id="6412.T1F961"/>
<feature type="region of interest" description="Disordered" evidence="3">
    <location>
        <begin position="624"/>
        <end position="798"/>
    </location>
</feature>
<reference evidence="5 7" key="2">
    <citation type="journal article" date="2013" name="Nature">
        <title>Insights into bilaterian evolution from three spiralian genomes.</title>
        <authorList>
            <person name="Simakov O."/>
            <person name="Marletaz F."/>
            <person name="Cho S.J."/>
            <person name="Edsinger-Gonzales E."/>
            <person name="Havlak P."/>
            <person name="Hellsten U."/>
            <person name="Kuo D.H."/>
            <person name="Larsson T."/>
            <person name="Lv J."/>
            <person name="Arendt D."/>
            <person name="Savage R."/>
            <person name="Osoegawa K."/>
            <person name="de Jong P."/>
            <person name="Grimwood J."/>
            <person name="Chapman J.A."/>
            <person name="Shapiro H."/>
            <person name="Aerts A."/>
            <person name="Otillar R.P."/>
            <person name="Terry A.Y."/>
            <person name="Boore J.L."/>
            <person name="Grigoriev I.V."/>
            <person name="Lindberg D.R."/>
            <person name="Seaver E.C."/>
            <person name="Weisblat D.A."/>
            <person name="Putnam N.H."/>
            <person name="Rokhsar D.S."/>
        </authorList>
    </citation>
    <scope>NUCLEOTIDE SEQUENCE</scope>
</reference>
<name>T1F961_HELRO</name>
<feature type="compositionally biased region" description="Polar residues" evidence="3">
    <location>
        <begin position="773"/>
        <end position="786"/>
    </location>
</feature>
<feature type="region of interest" description="Disordered" evidence="3">
    <location>
        <begin position="534"/>
        <end position="562"/>
    </location>
</feature>
<dbReference type="CTD" id="20205360"/>
<feature type="compositionally biased region" description="Polar residues" evidence="3">
    <location>
        <begin position="534"/>
        <end position="551"/>
    </location>
</feature>